<dbReference type="Pfam" id="PF16889">
    <property type="entry name" value="Hepar_II_III_N"/>
    <property type="match status" value="1"/>
</dbReference>
<evidence type="ECO:0000259" key="6">
    <source>
        <dbReference type="Pfam" id="PF16889"/>
    </source>
</evidence>
<dbReference type="OrthoDB" id="7335480at2"/>
<comment type="subcellular location">
    <subcellularLocation>
        <location evidence="1">Periplasm</location>
    </subcellularLocation>
</comment>
<evidence type="ECO:0000313" key="8">
    <source>
        <dbReference type="Proteomes" id="UP000260680"/>
    </source>
</evidence>
<dbReference type="InterPro" id="IPR031680">
    <property type="entry name" value="Hepar_II_III_N"/>
</dbReference>
<reference evidence="7 8" key="1">
    <citation type="submission" date="2018-07" db="EMBL/GenBank/DDBJ databases">
        <title>New species, Clostridium PI-S10-A1B.</title>
        <authorList>
            <person name="Krishna G."/>
            <person name="Summeta K."/>
            <person name="Shikha S."/>
            <person name="Prabhu P.B."/>
            <person name="Suresh K."/>
        </authorList>
    </citation>
    <scope>NUCLEOTIDE SEQUENCE [LARGE SCALE GENOMIC DNA]</scope>
    <source>
        <strain evidence="7 8">PI-S10-A1B</strain>
    </source>
</reference>
<dbReference type="GO" id="GO:0042597">
    <property type="term" value="C:periplasmic space"/>
    <property type="evidence" value="ECO:0007669"/>
    <property type="project" value="UniProtKB-SubCell"/>
</dbReference>
<dbReference type="Gene3D" id="1.50.10.100">
    <property type="entry name" value="Chondroitin AC/alginate lyase"/>
    <property type="match status" value="1"/>
</dbReference>
<evidence type="ECO:0000259" key="5">
    <source>
        <dbReference type="Pfam" id="PF07940"/>
    </source>
</evidence>
<dbReference type="PANTHER" id="PTHR39210">
    <property type="entry name" value="HEPARIN-SULFATE LYASE"/>
    <property type="match status" value="1"/>
</dbReference>
<dbReference type="EMBL" id="QOHO01000021">
    <property type="protein sequence ID" value="RFZ79576.1"/>
    <property type="molecule type" value="Genomic_DNA"/>
</dbReference>
<dbReference type="RefSeq" id="WP_117416340.1">
    <property type="nucleotide sequence ID" value="NZ_QOHO01000021.1"/>
</dbReference>
<dbReference type="InterPro" id="IPR012480">
    <property type="entry name" value="Hepar_II_III_C"/>
</dbReference>
<evidence type="ECO:0000256" key="3">
    <source>
        <dbReference type="ARBA" id="ARBA00022764"/>
    </source>
</evidence>
<feature type="domain" description="Heparin-sulfate lyase N-terminal" evidence="6">
    <location>
        <begin position="27"/>
        <end position="344"/>
    </location>
</feature>
<name>A0A3E2NF01_9FIRM</name>
<dbReference type="GO" id="GO:0016829">
    <property type="term" value="F:lyase activity"/>
    <property type="evidence" value="ECO:0007669"/>
    <property type="project" value="UniProtKB-KW"/>
</dbReference>
<organism evidence="7 8">
    <name type="scientific">Lacrimispora amygdalina</name>
    <dbReference type="NCBI Taxonomy" id="253257"/>
    <lineage>
        <taxon>Bacteria</taxon>
        <taxon>Bacillati</taxon>
        <taxon>Bacillota</taxon>
        <taxon>Clostridia</taxon>
        <taxon>Lachnospirales</taxon>
        <taxon>Lachnospiraceae</taxon>
        <taxon>Lacrimispora</taxon>
    </lineage>
</organism>
<accession>A0A3E2NF01</accession>
<dbReference type="Gene3D" id="2.70.98.70">
    <property type="match status" value="1"/>
</dbReference>
<sequence>MTTLNQVLQNPNMTVEELTNTLNERFQGDYDRLKAIADYVKTETETQFLTIMEMTDGKLVEKTYEMTSREMILMFADKAMEGNLLLVGTNNAFCFVGNPPAWFAYPEGVSDVEFLYVLNRMESWVMLLQAYLLTEDEKYALKVKQELLDWIEQNPRPALTTNNFSGGEGVAAPWRSLEAGIRMFKTWPSVLQYLAGTGLLTADIVEPYTISVYEHLEVLYEISPQYYPNADHNHYIMESLGLYAASVNLPELKDSQTVKEFAKLQLERCASIQITDAGGHLEGCPHYHNETMYYFYFAEMTAKRDGDQMSADYQALLDKAVSYTFHTLRPNGRNVPWGDSDASDSFPVRMGVYAYEAYNDPTCLEGIKSLTGETAVKKLALEYIWDMTDLTGFMDYLGKPAEAAISLPTSSFQKDEGTRDLKQICFRTDWTTQAYSVFFACRVPIYDTHQHIDPMGFDFMALGKPLIVDPGRFTYNGNEQEVTPVNGEKISGNFRKIFKQASSHNTLTVDNKDPFTYKDSWTYSYPSEEAYIGWINDLCDGQVLAADAEQHNFLPVIHKRLIAFVDNLYLLIVDKVEHLETDSKVQIYYNRDTERENLKITNGEITDSSDDVRVAFGATGNLESELTDGYVSDAMDVLRESVIVKYQDTETSENRYFGTVIVPYQATEAAPVISDVEVQSNGTVTYQKAGEDVEGEEIRISFSVNNESYQFSWITGKELTRI</sequence>
<gene>
    <name evidence="7" type="ORF">DS742_07320</name>
</gene>
<evidence type="ECO:0000313" key="7">
    <source>
        <dbReference type="EMBL" id="RFZ79576.1"/>
    </source>
</evidence>
<dbReference type="Proteomes" id="UP000260680">
    <property type="component" value="Unassembled WGS sequence"/>
</dbReference>
<evidence type="ECO:0000256" key="2">
    <source>
        <dbReference type="ARBA" id="ARBA00022729"/>
    </source>
</evidence>
<dbReference type="Pfam" id="PF07940">
    <property type="entry name" value="Hepar_II_III_C"/>
    <property type="match status" value="1"/>
</dbReference>
<dbReference type="PANTHER" id="PTHR39210:SF1">
    <property type="entry name" value="HEPARIN-SULFATE LYASE"/>
    <property type="match status" value="1"/>
</dbReference>
<dbReference type="InterPro" id="IPR008929">
    <property type="entry name" value="Chondroitin_lyas"/>
</dbReference>
<feature type="domain" description="Heparinase II/III-like C-terminal" evidence="5">
    <location>
        <begin position="435"/>
        <end position="636"/>
    </location>
</feature>
<dbReference type="SUPFAM" id="SSF48230">
    <property type="entry name" value="Chondroitin AC/alginate lyase"/>
    <property type="match status" value="1"/>
</dbReference>
<evidence type="ECO:0000256" key="4">
    <source>
        <dbReference type="ARBA" id="ARBA00023239"/>
    </source>
</evidence>
<comment type="caution">
    <text evidence="7">The sequence shown here is derived from an EMBL/GenBank/DDBJ whole genome shotgun (WGS) entry which is preliminary data.</text>
</comment>
<evidence type="ECO:0000256" key="1">
    <source>
        <dbReference type="ARBA" id="ARBA00004418"/>
    </source>
</evidence>
<dbReference type="AlphaFoldDB" id="A0A3E2NF01"/>
<keyword evidence="2" id="KW-0732">Signal</keyword>
<keyword evidence="3" id="KW-0574">Periplasm</keyword>
<proteinExistence type="predicted"/>
<keyword evidence="4" id="KW-0456">Lyase</keyword>
<protein>
    <submittedName>
        <fullName evidence="7">Uncharacterized protein</fullName>
    </submittedName>
</protein>